<evidence type="ECO:0000256" key="1">
    <source>
        <dbReference type="ARBA" id="ARBA00022679"/>
    </source>
</evidence>
<dbReference type="SUPFAM" id="SSF53633">
    <property type="entry name" value="Carbamate kinase-like"/>
    <property type="match status" value="1"/>
</dbReference>
<keyword evidence="3 6" id="KW-0418">Kinase</keyword>
<keyword evidence="4" id="KW-0067">ATP-binding</keyword>
<evidence type="ECO:0000259" key="5">
    <source>
        <dbReference type="Pfam" id="PF00696"/>
    </source>
</evidence>
<sequence>MALDVPIRRVVVVKLGGAAITDKRSSRKIDAPGLRACASVVREATARGETLIVAHGAGSFGHAEAAACGCARGGDVEDETFARGVEATRAAVRTLNGIVVDALRENGVRAVGLTPSEVGWHTRGRGAEAEASTSGRGGVFDLLRDGAVPVIHGDVVIDDVQGTSVLSGDDIVAWCARWAIEDGFAARARVVFLSDVWGVYASPPRCAPITNPSDTSALTIAPGEDAVLLREIVVDGDSDDGDASPVWRCVRAAPLVDPRRDAPLDAVPSATFKTADGVTDVTGGIEAKLGAALAIARALPGASPSVFLTRAGVLTAADDARDHALDAVLGRPNRTDDSTFPFVGTVVRTDRQRESS</sequence>
<dbReference type="GO" id="GO:0005524">
    <property type="term" value="F:ATP binding"/>
    <property type="evidence" value="ECO:0007669"/>
    <property type="project" value="UniProtKB-KW"/>
</dbReference>
<name>A0A1Y5IDU6_OSTTA</name>
<reference evidence="6" key="1">
    <citation type="submission" date="2017-04" db="EMBL/GenBank/DDBJ databases">
        <title>Population genomics of picophytoplankton unveils novel chromosome hypervariability.</title>
        <authorList>
            <consortium name="DOE Joint Genome Institute"/>
            <person name="Blanc-Mathieu R."/>
            <person name="Krasovec M."/>
            <person name="Hebrard M."/>
            <person name="Yau S."/>
            <person name="Desgranges E."/>
            <person name="Martin J."/>
            <person name="Schackwitz W."/>
            <person name="Kuo A."/>
            <person name="Salin G."/>
            <person name="Donnadieu C."/>
            <person name="Desdevises Y."/>
            <person name="Sanchez-Ferandin S."/>
            <person name="Moreau H."/>
            <person name="Rivals E."/>
            <person name="Grigoriev I.V."/>
            <person name="Grimsley N."/>
            <person name="Eyre-Walker A."/>
            <person name="Piganeau G."/>
        </authorList>
    </citation>
    <scope>NUCLEOTIDE SEQUENCE [LARGE SCALE GENOMIC DNA]</scope>
    <source>
        <strain evidence="6">RCC 1115</strain>
    </source>
</reference>
<keyword evidence="2" id="KW-0547">Nucleotide-binding</keyword>
<dbReference type="InterPro" id="IPR001048">
    <property type="entry name" value="Asp/Glu/Uridylate_kinase"/>
</dbReference>
<dbReference type="GO" id="GO:0005829">
    <property type="term" value="C:cytosol"/>
    <property type="evidence" value="ECO:0007669"/>
    <property type="project" value="TreeGrafter"/>
</dbReference>
<feature type="non-terminal residue" evidence="6">
    <location>
        <position position="1"/>
    </location>
</feature>
<accession>A0A1Y5IDU6</accession>
<evidence type="ECO:0000256" key="3">
    <source>
        <dbReference type="ARBA" id="ARBA00022777"/>
    </source>
</evidence>
<evidence type="ECO:0000256" key="4">
    <source>
        <dbReference type="ARBA" id="ARBA00022840"/>
    </source>
</evidence>
<protein>
    <submittedName>
        <fullName evidence="6">Amino acid kinase family-domain-containing protein</fullName>
    </submittedName>
</protein>
<feature type="domain" description="Aspartate/glutamate/uridylate kinase" evidence="5">
    <location>
        <begin position="10"/>
        <end position="207"/>
    </location>
</feature>
<evidence type="ECO:0000313" key="6">
    <source>
        <dbReference type="EMBL" id="OUS47780.1"/>
    </source>
</evidence>
<evidence type="ECO:0000256" key="2">
    <source>
        <dbReference type="ARBA" id="ARBA00022741"/>
    </source>
</evidence>
<dbReference type="GO" id="GO:0016301">
    <property type="term" value="F:kinase activity"/>
    <property type="evidence" value="ECO:0007669"/>
    <property type="project" value="UniProtKB-KW"/>
</dbReference>
<dbReference type="Gene3D" id="3.40.1160.10">
    <property type="entry name" value="Acetylglutamate kinase-like"/>
    <property type="match status" value="1"/>
</dbReference>
<organism evidence="6">
    <name type="scientific">Ostreococcus tauri</name>
    <name type="common">Marine green alga</name>
    <dbReference type="NCBI Taxonomy" id="70448"/>
    <lineage>
        <taxon>Eukaryota</taxon>
        <taxon>Viridiplantae</taxon>
        <taxon>Chlorophyta</taxon>
        <taxon>Mamiellophyceae</taxon>
        <taxon>Mamiellales</taxon>
        <taxon>Bathycoccaceae</taxon>
        <taxon>Ostreococcus</taxon>
    </lineage>
</organism>
<proteinExistence type="predicted"/>
<dbReference type="eggNOG" id="ENOG502QQ1X">
    <property type="taxonomic scope" value="Eukaryota"/>
</dbReference>
<dbReference type="AlphaFoldDB" id="A0A1Y5IDU6"/>
<keyword evidence="1" id="KW-0808">Transferase</keyword>
<dbReference type="GO" id="GO:0102043">
    <property type="term" value="F:isopentenyl phosphate kinase activity"/>
    <property type="evidence" value="ECO:0007669"/>
    <property type="project" value="TreeGrafter"/>
</dbReference>
<dbReference type="Pfam" id="PF00696">
    <property type="entry name" value="AA_kinase"/>
    <property type="match status" value="1"/>
</dbReference>
<gene>
    <name evidence="6" type="ORF">BE221DRAFT_190092</name>
</gene>
<dbReference type="GO" id="GO:0016114">
    <property type="term" value="P:terpenoid biosynthetic process"/>
    <property type="evidence" value="ECO:0007669"/>
    <property type="project" value="TreeGrafter"/>
</dbReference>
<dbReference type="EMBL" id="KZ155776">
    <property type="protein sequence ID" value="OUS47780.1"/>
    <property type="molecule type" value="Genomic_DNA"/>
</dbReference>
<dbReference type="PANTHER" id="PTHR43654:SF1">
    <property type="entry name" value="ISOPENTENYL PHOSPHATE KINASE"/>
    <property type="match status" value="1"/>
</dbReference>
<dbReference type="InterPro" id="IPR036393">
    <property type="entry name" value="AceGlu_kinase-like_sf"/>
</dbReference>
<dbReference type="PANTHER" id="PTHR43654">
    <property type="entry name" value="GLUTAMATE 5-KINASE"/>
    <property type="match status" value="1"/>
</dbReference>
<dbReference type="Proteomes" id="UP000195557">
    <property type="component" value="Unassembled WGS sequence"/>
</dbReference>